<dbReference type="InterPro" id="IPR036661">
    <property type="entry name" value="Luciferase-like_sf"/>
</dbReference>
<evidence type="ECO:0000313" key="7">
    <source>
        <dbReference type="Proteomes" id="UP000721844"/>
    </source>
</evidence>
<evidence type="ECO:0000259" key="5">
    <source>
        <dbReference type="Pfam" id="PF00296"/>
    </source>
</evidence>
<dbReference type="Gene3D" id="3.20.20.30">
    <property type="entry name" value="Luciferase-like domain"/>
    <property type="match status" value="1"/>
</dbReference>
<feature type="domain" description="Luciferase-like" evidence="5">
    <location>
        <begin position="6"/>
        <end position="294"/>
    </location>
</feature>
<dbReference type="InterPro" id="IPR050172">
    <property type="entry name" value="SsuD_RutA_monooxygenase"/>
</dbReference>
<dbReference type="InterPro" id="IPR011251">
    <property type="entry name" value="Luciferase-like_dom"/>
</dbReference>
<dbReference type="PANTHER" id="PTHR42847:SF4">
    <property type="entry name" value="ALKANESULFONATE MONOOXYGENASE-RELATED"/>
    <property type="match status" value="1"/>
</dbReference>
<keyword evidence="4" id="KW-0503">Monooxygenase</keyword>
<dbReference type="GO" id="GO:0008726">
    <property type="term" value="F:alkanesulfonate monooxygenase activity"/>
    <property type="evidence" value="ECO:0007669"/>
    <property type="project" value="TreeGrafter"/>
</dbReference>
<dbReference type="GO" id="GO:0046306">
    <property type="term" value="P:alkanesulfonate catabolic process"/>
    <property type="evidence" value="ECO:0007669"/>
    <property type="project" value="TreeGrafter"/>
</dbReference>
<organism evidence="6 7">
    <name type="scientific">Acidisoma cellulosilyticum</name>
    <dbReference type="NCBI Taxonomy" id="2802395"/>
    <lineage>
        <taxon>Bacteria</taxon>
        <taxon>Pseudomonadati</taxon>
        <taxon>Pseudomonadota</taxon>
        <taxon>Alphaproteobacteria</taxon>
        <taxon>Acetobacterales</taxon>
        <taxon>Acidocellaceae</taxon>
        <taxon>Acidisoma</taxon>
    </lineage>
</organism>
<comment type="caution">
    <text evidence="6">The sequence shown here is derived from an EMBL/GenBank/DDBJ whole genome shotgun (WGS) entry which is preliminary data.</text>
</comment>
<keyword evidence="7" id="KW-1185">Reference proteome</keyword>
<evidence type="ECO:0000256" key="2">
    <source>
        <dbReference type="ARBA" id="ARBA00022643"/>
    </source>
</evidence>
<name>A0A963Z2M8_9PROT</name>
<keyword evidence="3" id="KW-0560">Oxidoreductase</keyword>
<dbReference type="PANTHER" id="PTHR42847">
    <property type="entry name" value="ALKANESULFONATE MONOOXYGENASE"/>
    <property type="match status" value="1"/>
</dbReference>
<keyword evidence="2" id="KW-0288">FMN</keyword>
<evidence type="ECO:0000256" key="1">
    <source>
        <dbReference type="ARBA" id="ARBA00022630"/>
    </source>
</evidence>
<evidence type="ECO:0000256" key="3">
    <source>
        <dbReference type="ARBA" id="ARBA00023002"/>
    </source>
</evidence>
<dbReference type="Proteomes" id="UP000721844">
    <property type="component" value="Unassembled WGS sequence"/>
</dbReference>
<accession>A0A963Z2M8</accession>
<dbReference type="SUPFAM" id="SSF51679">
    <property type="entry name" value="Bacterial luciferase-like"/>
    <property type="match status" value="1"/>
</dbReference>
<evidence type="ECO:0000256" key="4">
    <source>
        <dbReference type="ARBA" id="ARBA00023033"/>
    </source>
</evidence>
<proteinExistence type="predicted"/>
<keyword evidence="1" id="KW-0285">Flavoprotein</keyword>
<gene>
    <name evidence="6" type="ORF">ACELLULO517_14260</name>
</gene>
<protein>
    <submittedName>
        <fullName evidence="6">LLM class flavin-dependent oxidoreductase</fullName>
    </submittedName>
</protein>
<dbReference type="Pfam" id="PF00296">
    <property type="entry name" value="Bac_luciferase"/>
    <property type="match status" value="1"/>
</dbReference>
<dbReference type="EMBL" id="JAESVA010000004">
    <property type="protein sequence ID" value="MCB8881409.1"/>
    <property type="molecule type" value="Genomic_DNA"/>
</dbReference>
<dbReference type="AlphaFoldDB" id="A0A963Z2M8"/>
<dbReference type="RefSeq" id="WP_227308080.1">
    <property type="nucleotide sequence ID" value="NZ_JAESVA010000004.1"/>
</dbReference>
<sequence length="355" mass="38662">MGGHLQLGLFLPSTSGGMIIADATPPQNKPTWQLNKNAVVAAEAGGFEFALSQVKWRGFGGPSGHWDSALESFTLMSALAAVTDRIRLYASVAVRTIHPAILAKMAATIDEVSGGRFGVNIVAGWNKFEYAQMGLWQDDNYFIDRYEYAAEYLTILQRLWSEPSVTFDGKHFQLQDCVSLPKPAQRLSIVCAGQSEGALDFVAREADYAFVGRLNDSPEQLRSVTKALRDRAAGRDRAVGAYSLLTVIADETADIALARKQSYIDRRDDVAIAEFLRASGKDINRADYAKLDPAVATFMSIPSIASSYAGVAAHLDALAEADLSGVCLSFPDFSTDVPIFIERILPLMKSRSHPM</sequence>
<evidence type="ECO:0000313" key="6">
    <source>
        <dbReference type="EMBL" id="MCB8881409.1"/>
    </source>
</evidence>
<reference evidence="6 7" key="1">
    <citation type="journal article" date="2021" name="Microorganisms">
        <title>Acidisoma silvae sp. nov. and Acidisomacellulosilytica sp. nov., Two Acidophilic Bacteria Isolated from Decaying Wood, Hydrolyzing Cellulose and Producing Poly-3-hydroxybutyrate.</title>
        <authorList>
            <person name="Mieszkin S."/>
            <person name="Pouder E."/>
            <person name="Uroz S."/>
            <person name="Simon-Colin C."/>
            <person name="Alain K."/>
        </authorList>
    </citation>
    <scope>NUCLEOTIDE SEQUENCE [LARGE SCALE GENOMIC DNA]</scope>
    <source>
        <strain evidence="6 7">HW T5.17</strain>
    </source>
</reference>